<organism evidence="1">
    <name type="scientific">Vibrio parahaemolyticus</name>
    <dbReference type="NCBI Taxonomy" id="670"/>
    <lineage>
        <taxon>Bacteria</taxon>
        <taxon>Pseudomonadati</taxon>
        <taxon>Pseudomonadota</taxon>
        <taxon>Gammaproteobacteria</taxon>
        <taxon>Vibrionales</taxon>
        <taxon>Vibrionaceae</taxon>
        <taxon>Vibrio</taxon>
    </lineage>
</organism>
<proteinExistence type="predicted"/>
<dbReference type="RefSeq" id="WP_017190472.1">
    <property type="nucleotide sequence ID" value="NZ_JAESOU010000012.1"/>
</dbReference>
<geneLocation type="plasmid" evidence="1">
    <name>pVPS92-VEB</name>
</geneLocation>
<protein>
    <submittedName>
        <fullName evidence="1">Uncharacterized protein</fullName>
    </submittedName>
</protein>
<name>A0A1B1LRK2_VIBPH</name>
<accession>A0A1B1LRK2</accession>
<evidence type="ECO:0000313" key="1">
    <source>
        <dbReference type="EMBL" id="ANS55670.1"/>
    </source>
</evidence>
<sequence length="138" mass="15475">MNAQEILANAPENAVYWSPVVGQYFDRQFIISGRKFEGSLIQVGKEYRDELVALSSLTDDMLPVSDTASVEVSLNEDRQGLVQVEINNINFGVFATLDADEYAWFPKRTEQLSGDMIVAIGKALTNWNMREAQQEAQP</sequence>
<dbReference type="EMBL" id="KU356480">
    <property type="protein sequence ID" value="ANS55670.1"/>
    <property type="molecule type" value="Genomic_DNA"/>
</dbReference>
<reference evidence="1" key="1">
    <citation type="journal article" date="2016" name="Antimicrob. Agents Chemother.">
        <title>Genetic Characterization of a blaVEB-2-carrying plasmid in Vibrio parahaemolyticus.</title>
        <authorList>
            <person name="Li R."/>
            <person name="Ye L."/>
            <person name="Zheng Z."/>
            <person name="Chan E.W."/>
            <person name="Chen S."/>
        </authorList>
    </citation>
    <scope>NUCLEOTIDE SEQUENCE</scope>
    <source>
        <strain evidence="1">VPS92</strain>
        <plasmid evidence="1">pVPS92-VEB</plasmid>
    </source>
</reference>
<keyword evidence="1" id="KW-0614">Plasmid</keyword>
<dbReference type="AlphaFoldDB" id="A0A1B1LRK2"/>